<sequence>MYVEPFRSPSGESLETILEGARRRASSFGNDLLVQSPLKPAVPRDGLLSLSEPGNEKHTVVRKVHYGLNVILLLSIIGYLCIIWLHDRSMRNQIIPHVREFEDVTTSVTSLKARDAQLQLEIERDRQEEVRIRAALEAYQKEYEGALQPLQQQEAALRAQLKAMKRYHSE</sequence>
<keyword evidence="3" id="KW-1185">Reference proteome</keyword>
<evidence type="ECO:0000256" key="1">
    <source>
        <dbReference type="SAM" id="Phobius"/>
    </source>
</evidence>
<name>A0A7J6QR86_PEROL</name>
<reference evidence="2 3" key="1">
    <citation type="submission" date="2020-04" db="EMBL/GenBank/DDBJ databases">
        <title>Perkinsus olseni comparative genomics.</title>
        <authorList>
            <person name="Bogema D.R."/>
        </authorList>
    </citation>
    <scope>NUCLEOTIDE SEQUENCE [LARGE SCALE GENOMIC DNA]</scope>
    <source>
        <strain evidence="2 3">ATCC PRA-207</strain>
    </source>
</reference>
<dbReference type="Proteomes" id="UP000553632">
    <property type="component" value="Unassembled WGS sequence"/>
</dbReference>
<dbReference type="EMBL" id="JABANO010030912">
    <property type="protein sequence ID" value="KAF4711089.1"/>
    <property type="molecule type" value="Genomic_DNA"/>
</dbReference>
<dbReference type="AlphaFoldDB" id="A0A7J6QR86"/>
<protein>
    <submittedName>
        <fullName evidence="2">Uncharacterized protein</fullName>
    </submittedName>
</protein>
<gene>
    <name evidence="2" type="ORF">FOZ63_002074</name>
</gene>
<keyword evidence="1" id="KW-1133">Transmembrane helix</keyword>
<feature type="transmembrane region" description="Helical" evidence="1">
    <location>
        <begin position="66"/>
        <end position="85"/>
    </location>
</feature>
<keyword evidence="1" id="KW-0812">Transmembrane</keyword>
<comment type="caution">
    <text evidence="2">The sequence shown here is derived from an EMBL/GenBank/DDBJ whole genome shotgun (WGS) entry which is preliminary data.</text>
</comment>
<keyword evidence="1" id="KW-0472">Membrane</keyword>
<evidence type="ECO:0000313" key="2">
    <source>
        <dbReference type="EMBL" id="KAF4711089.1"/>
    </source>
</evidence>
<proteinExistence type="predicted"/>
<organism evidence="2 3">
    <name type="scientific">Perkinsus olseni</name>
    <name type="common">Perkinsus atlanticus</name>
    <dbReference type="NCBI Taxonomy" id="32597"/>
    <lineage>
        <taxon>Eukaryota</taxon>
        <taxon>Sar</taxon>
        <taxon>Alveolata</taxon>
        <taxon>Perkinsozoa</taxon>
        <taxon>Perkinsea</taxon>
        <taxon>Perkinsida</taxon>
        <taxon>Perkinsidae</taxon>
        <taxon>Perkinsus</taxon>
    </lineage>
</organism>
<accession>A0A7J6QR86</accession>
<evidence type="ECO:0000313" key="3">
    <source>
        <dbReference type="Proteomes" id="UP000553632"/>
    </source>
</evidence>